<keyword evidence="1" id="KW-0812">Transmembrane</keyword>
<reference evidence="2 3" key="1">
    <citation type="submission" date="2014-01" db="EMBL/GenBank/DDBJ databases">
        <title>Actinotalea ferrariae CF5-4.</title>
        <authorList>
            <person name="Chen F."/>
            <person name="Li Y."/>
            <person name="Wang G."/>
        </authorList>
    </citation>
    <scope>NUCLEOTIDE SEQUENCE [LARGE SCALE GENOMIC DNA]</scope>
    <source>
        <strain evidence="2 3">CF5-4</strain>
    </source>
</reference>
<comment type="caution">
    <text evidence="2">The sequence shown here is derived from an EMBL/GenBank/DDBJ whole genome shotgun (WGS) entry which is preliminary data.</text>
</comment>
<protein>
    <submittedName>
        <fullName evidence="2">Uncharacterized protein</fullName>
    </submittedName>
</protein>
<accession>A0A021VR81</accession>
<keyword evidence="1" id="KW-1133">Transmembrane helix</keyword>
<proteinExistence type="predicted"/>
<evidence type="ECO:0000313" key="2">
    <source>
        <dbReference type="EMBL" id="EYR63709.1"/>
    </source>
</evidence>
<sequence>MLAGAATLVVAAVVAVVSWRDAGAFVWALAGVPVLAVTPMLALTARGRPARPATTVAAVVVVVWFLLTGLGTGSYFALPGALLLVAALLTWAWPPPPAGHPVSRPAGP</sequence>
<keyword evidence="1" id="KW-0472">Membrane</keyword>
<feature type="transmembrane region" description="Helical" evidence="1">
    <location>
        <begin position="25"/>
        <end position="45"/>
    </location>
</feature>
<evidence type="ECO:0000313" key="3">
    <source>
        <dbReference type="Proteomes" id="UP000019753"/>
    </source>
</evidence>
<organism evidence="2 3">
    <name type="scientific">Actinotalea ferrariae CF5-4</name>
    <dbReference type="NCBI Taxonomy" id="948458"/>
    <lineage>
        <taxon>Bacteria</taxon>
        <taxon>Bacillati</taxon>
        <taxon>Actinomycetota</taxon>
        <taxon>Actinomycetes</taxon>
        <taxon>Micrococcales</taxon>
        <taxon>Cellulomonadaceae</taxon>
        <taxon>Actinotalea</taxon>
    </lineage>
</organism>
<gene>
    <name evidence="2" type="ORF">N866_18685</name>
</gene>
<evidence type="ECO:0000256" key="1">
    <source>
        <dbReference type="SAM" id="Phobius"/>
    </source>
</evidence>
<dbReference type="Proteomes" id="UP000019753">
    <property type="component" value="Unassembled WGS sequence"/>
</dbReference>
<feature type="transmembrane region" description="Helical" evidence="1">
    <location>
        <begin position="52"/>
        <end position="70"/>
    </location>
</feature>
<keyword evidence="3" id="KW-1185">Reference proteome</keyword>
<dbReference type="AlphaFoldDB" id="A0A021VR81"/>
<name>A0A021VR81_9CELL</name>
<dbReference type="EMBL" id="AXCW01000074">
    <property type="protein sequence ID" value="EYR63709.1"/>
    <property type="molecule type" value="Genomic_DNA"/>
</dbReference>